<gene>
    <name evidence="2" type="ORF">TNCT_60591</name>
</gene>
<name>A0A8X6J0J5_TRICU</name>
<dbReference type="Proteomes" id="UP000887116">
    <property type="component" value="Unassembled WGS sequence"/>
</dbReference>
<comment type="caution">
    <text evidence="2">The sequence shown here is derived from an EMBL/GenBank/DDBJ whole genome shotgun (WGS) entry which is preliminary data.</text>
</comment>
<feature type="chain" id="PRO_5036455933" evidence="1">
    <location>
        <begin position="19"/>
        <end position="73"/>
    </location>
</feature>
<evidence type="ECO:0000256" key="1">
    <source>
        <dbReference type="SAM" id="SignalP"/>
    </source>
</evidence>
<proteinExistence type="predicted"/>
<organism evidence="2 3">
    <name type="scientific">Trichonephila clavata</name>
    <name type="common">Joro spider</name>
    <name type="synonym">Nephila clavata</name>
    <dbReference type="NCBI Taxonomy" id="2740835"/>
    <lineage>
        <taxon>Eukaryota</taxon>
        <taxon>Metazoa</taxon>
        <taxon>Ecdysozoa</taxon>
        <taxon>Arthropoda</taxon>
        <taxon>Chelicerata</taxon>
        <taxon>Arachnida</taxon>
        <taxon>Araneae</taxon>
        <taxon>Araneomorphae</taxon>
        <taxon>Entelegynae</taxon>
        <taxon>Araneoidea</taxon>
        <taxon>Nephilidae</taxon>
        <taxon>Trichonephila</taxon>
    </lineage>
</organism>
<feature type="signal peptide" evidence="1">
    <location>
        <begin position="1"/>
        <end position="18"/>
    </location>
</feature>
<accession>A0A8X6J0J5</accession>
<protein>
    <submittedName>
        <fullName evidence="2">Uncharacterized protein</fullName>
    </submittedName>
</protein>
<evidence type="ECO:0000313" key="3">
    <source>
        <dbReference type="Proteomes" id="UP000887116"/>
    </source>
</evidence>
<reference evidence="2" key="1">
    <citation type="submission" date="2020-07" db="EMBL/GenBank/DDBJ databases">
        <title>Multicomponent nature underlies the extraordinary mechanical properties of spider dragline silk.</title>
        <authorList>
            <person name="Kono N."/>
            <person name="Nakamura H."/>
            <person name="Mori M."/>
            <person name="Yoshida Y."/>
            <person name="Ohtoshi R."/>
            <person name="Malay A.D."/>
            <person name="Moran D.A.P."/>
            <person name="Tomita M."/>
            <person name="Numata K."/>
            <person name="Arakawa K."/>
        </authorList>
    </citation>
    <scope>NUCLEOTIDE SEQUENCE</scope>
</reference>
<dbReference type="AlphaFoldDB" id="A0A8X6J0J5"/>
<dbReference type="EMBL" id="BMAO01009609">
    <property type="protein sequence ID" value="GFR31969.1"/>
    <property type="molecule type" value="Genomic_DNA"/>
</dbReference>
<evidence type="ECO:0000313" key="2">
    <source>
        <dbReference type="EMBL" id="GFR31969.1"/>
    </source>
</evidence>
<keyword evidence="3" id="KW-1185">Reference proteome</keyword>
<sequence length="73" mass="8329">MIILHSTWVAVELILVEGGVNASGSTLPKVGDSLRQAMEDLMSLYIREIVNFFYSINEKNSQQYRIKRSITRP</sequence>
<keyword evidence="1" id="KW-0732">Signal</keyword>